<dbReference type="NCBIfam" id="TIGR00229">
    <property type="entry name" value="sensory_box"/>
    <property type="match status" value="1"/>
</dbReference>
<dbReference type="PANTHER" id="PTHR45339:SF1">
    <property type="entry name" value="HYBRID SIGNAL TRANSDUCTION HISTIDINE KINASE J"/>
    <property type="match status" value="1"/>
</dbReference>
<feature type="region of interest" description="Disordered" evidence="12">
    <location>
        <begin position="972"/>
        <end position="1007"/>
    </location>
</feature>
<protein>
    <recommendedName>
        <fullName evidence="10">Sensory/regulatory protein RpfC</fullName>
        <ecNumber evidence="2">2.7.13.3</ecNumber>
    </recommendedName>
</protein>
<feature type="domain" description="Response regulatory" evidence="15">
    <location>
        <begin position="1022"/>
        <end position="1138"/>
    </location>
</feature>
<keyword evidence="7" id="KW-0067">ATP-binding</keyword>
<dbReference type="Gene3D" id="3.30.450.20">
    <property type="entry name" value="PAS domain"/>
    <property type="match status" value="3"/>
</dbReference>
<dbReference type="PANTHER" id="PTHR45339">
    <property type="entry name" value="HYBRID SIGNAL TRANSDUCTION HISTIDINE KINASE J"/>
    <property type="match status" value="1"/>
</dbReference>
<dbReference type="InterPro" id="IPR003661">
    <property type="entry name" value="HisK_dim/P_dom"/>
</dbReference>
<feature type="transmembrane region" description="Helical" evidence="13">
    <location>
        <begin position="353"/>
        <end position="373"/>
    </location>
</feature>
<dbReference type="CDD" id="cd16922">
    <property type="entry name" value="HATPase_EvgS-ArcB-TorS-like"/>
    <property type="match status" value="1"/>
</dbReference>
<gene>
    <name evidence="17" type="ORF">DXX93_17840</name>
</gene>
<keyword evidence="3 11" id="KW-0597">Phosphoprotein</keyword>
<evidence type="ECO:0000256" key="13">
    <source>
        <dbReference type="SAM" id="Phobius"/>
    </source>
</evidence>
<dbReference type="SUPFAM" id="SSF52172">
    <property type="entry name" value="CheY-like"/>
    <property type="match status" value="1"/>
</dbReference>
<keyword evidence="5" id="KW-0547">Nucleotide-binding</keyword>
<dbReference type="InterPro" id="IPR011006">
    <property type="entry name" value="CheY-like_superfamily"/>
</dbReference>
<keyword evidence="6" id="KW-0418">Kinase</keyword>
<feature type="modified residue" description="4-aspartylphosphate" evidence="11">
    <location>
        <position position="1071"/>
    </location>
</feature>
<dbReference type="PROSITE" id="PS50110">
    <property type="entry name" value="RESPONSE_REGULATORY"/>
    <property type="match status" value="1"/>
</dbReference>
<dbReference type="PROSITE" id="PS51257">
    <property type="entry name" value="PROKAR_LIPOPROTEIN"/>
    <property type="match status" value="1"/>
</dbReference>
<sequence length="1145" mass="126804">MHRKDSSVNRNISPVNLFSRYNFAVFTLFILLACIAIGGGAYRYQHELASQLTRSQQALAEQAEMINHSLAQSQQSLLGLKQFAQYYLSHPKELHTKRPSLVQDGDSYYLARPVRDELKDRKRLQGNITGRGEIAEFDNAMWQELAMASALTPGFVTASHNNPDATWFYYLSLNRFVSIFPWIGHQAWRYSDHMLNETFVWQVRQQNLAGEPFFWSQPYQDAAGKGLKAAIGTGVFLTGSFKGALVIDVDLASLQQKLPQVDTPGHGYVLVNRQGSALVHQVAEERELTANSKWRDIVPDGLQTLTQANLMSFKGEFIYRDWLLQKQHLAINGWSLIHYQPYSDFAQQLQNRIIYTVLLFIVGLMVFLGLVYVMTRKTFIKPATEFISHIEYCAQGSPGVVKPTKEWLPWFRLVENIFSENSSLLLQLKQQNAELDSRVEEKTQALIERSEEQRSAYVLLRSVINGIPEYIIFYDDQDLLTGCNKSFERYIGQQEAQLLGQDIHTLLLPPILHTLKKFASNLPQAQSFFGYQDIVETSGDTYEVFCTRYFNDAGQSLGSIAILRDVSVQTAVQSTLQSAKDQAEQANQAKSQFLANMSHEIRTPINAIQGMMALLQKTSLSAFQQQYLSNAQNASSALLHLIDELLDLSKIEAGKLRLNENDTVFDGVIERVLQLNTLAAHQKGLALLVELDADIPSHVVVDEMRLTQVLTNLINNAVKFTHKGKVSLTVNVAGKDEKNVLLKFVVADTGIGIAKEKQAKLFDAFMQADASMTREYGGSGLGLSISQQIVGLFGGQIKVNSTPAKGSEFSFVIPLRLAPENEQELRSMVTIVTLGFTLPSSVQHAIQSYHWRYQALENIAQLDTLESSGDIVILVKTDTLAGNKPEGEQLNDEPSHQPFNLAAIESRCSNVALIGLCQPIMASISETLFSQLSELNTPYLLFDNPLYRHTLTKINQHLLLGANTRAMLANKSAENQPESTTPNGVSGNNDNALKTGPATKPSATASASKVDAPLAGTLANVNVLLVEDNIVNQMVAKELLASMGAQVIVAENGLVALALLAEHVFDVVLMDIQMPEMDGLTATQKIREQSQFDTLPIIAMTAHARSEDKTASIAAGMNLHIAKPVSAEVLSQSIVDVLSLSEINS</sequence>
<dbReference type="Proteomes" id="UP000256478">
    <property type="component" value="Unassembled WGS sequence"/>
</dbReference>
<dbReference type="Gene3D" id="3.30.565.10">
    <property type="entry name" value="Histidine kinase-like ATPase, C-terminal domain"/>
    <property type="match status" value="1"/>
</dbReference>
<feature type="compositionally biased region" description="Polar residues" evidence="12">
    <location>
        <begin position="972"/>
        <end position="992"/>
    </location>
</feature>
<keyword evidence="13" id="KW-1133">Transmembrane helix</keyword>
<dbReference type="GO" id="GO:0006355">
    <property type="term" value="P:regulation of DNA-templated transcription"/>
    <property type="evidence" value="ECO:0007669"/>
    <property type="project" value="InterPro"/>
</dbReference>
<dbReference type="SUPFAM" id="SSF55874">
    <property type="entry name" value="ATPase domain of HSP90 chaperone/DNA topoisomerase II/histidine kinase"/>
    <property type="match status" value="1"/>
</dbReference>
<feature type="domain" description="Histidine kinase" evidence="14">
    <location>
        <begin position="596"/>
        <end position="817"/>
    </location>
</feature>
<dbReference type="FunFam" id="1.10.287.130:FF:000002">
    <property type="entry name" value="Two-component osmosensing histidine kinase"/>
    <property type="match status" value="1"/>
</dbReference>
<evidence type="ECO:0000259" key="14">
    <source>
        <dbReference type="PROSITE" id="PS50109"/>
    </source>
</evidence>
<organism evidence="17 18">
    <name type="scientific">Thalassotalea euphylliae</name>
    <dbReference type="NCBI Taxonomy" id="1655234"/>
    <lineage>
        <taxon>Bacteria</taxon>
        <taxon>Pseudomonadati</taxon>
        <taxon>Pseudomonadota</taxon>
        <taxon>Gammaproteobacteria</taxon>
        <taxon>Alteromonadales</taxon>
        <taxon>Colwelliaceae</taxon>
        <taxon>Thalassotalea</taxon>
    </lineage>
</organism>
<evidence type="ECO:0000259" key="16">
    <source>
        <dbReference type="PROSITE" id="PS50112"/>
    </source>
</evidence>
<dbReference type="Pfam" id="PF00512">
    <property type="entry name" value="HisKA"/>
    <property type="match status" value="1"/>
</dbReference>
<dbReference type="PROSITE" id="PS50109">
    <property type="entry name" value="HIS_KIN"/>
    <property type="match status" value="1"/>
</dbReference>
<dbReference type="SMART" id="SM00091">
    <property type="entry name" value="PAS"/>
    <property type="match status" value="1"/>
</dbReference>
<dbReference type="Gene3D" id="3.40.50.2300">
    <property type="match status" value="1"/>
</dbReference>
<comment type="catalytic activity">
    <reaction evidence="1">
        <text>ATP + protein L-histidine = ADP + protein N-phospho-L-histidine.</text>
        <dbReference type="EC" id="2.7.13.3"/>
    </reaction>
</comment>
<evidence type="ECO:0000256" key="6">
    <source>
        <dbReference type="ARBA" id="ARBA00022777"/>
    </source>
</evidence>
<dbReference type="SMART" id="SM00448">
    <property type="entry name" value="REC"/>
    <property type="match status" value="1"/>
</dbReference>
<proteinExistence type="predicted"/>
<feature type="compositionally biased region" description="Low complexity" evidence="12">
    <location>
        <begin position="994"/>
        <end position="1007"/>
    </location>
</feature>
<dbReference type="SUPFAM" id="SSF55785">
    <property type="entry name" value="PYP-like sensor domain (PAS domain)"/>
    <property type="match status" value="1"/>
</dbReference>
<dbReference type="Pfam" id="PF00989">
    <property type="entry name" value="PAS"/>
    <property type="match status" value="1"/>
</dbReference>
<evidence type="ECO:0000256" key="8">
    <source>
        <dbReference type="ARBA" id="ARBA00023012"/>
    </source>
</evidence>
<name>A0A3E0TU89_9GAMM</name>
<dbReference type="AlphaFoldDB" id="A0A3E0TU89"/>
<evidence type="ECO:0000313" key="18">
    <source>
        <dbReference type="Proteomes" id="UP000256478"/>
    </source>
</evidence>
<evidence type="ECO:0000256" key="5">
    <source>
        <dbReference type="ARBA" id="ARBA00022741"/>
    </source>
</evidence>
<keyword evidence="13" id="KW-0472">Membrane</keyword>
<evidence type="ECO:0000256" key="1">
    <source>
        <dbReference type="ARBA" id="ARBA00000085"/>
    </source>
</evidence>
<comment type="caution">
    <text evidence="17">The sequence shown here is derived from an EMBL/GenBank/DDBJ whole genome shotgun (WGS) entry which is preliminary data.</text>
</comment>
<dbReference type="CDD" id="cd17546">
    <property type="entry name" value="REC_hyHK_CKI1_RcsC-like"/>
    <property type="match status" value="1"/>
</dbReference>
<dbReference type="InterPro" id="IPR003594">
    <property type="entry name" value="HATPase_dom"/>
</dbReference>
<dbReference type="PRINTS" id="PR00344">
    <property type="entry name" value="BCTRLSENSOR"/>
</dbReference>
<dbReference type="InterPro" id="IPR001789">
    <property type="entry name" value="Sig_transdc_resp-reg_receiver"/>
</dbReference>
<evidence type="ECO:0000256" key="10">
    <source>
        <dbReference type="ARBA" id="ARBA00068150"/>
    </source>
</evidence>
<dbReference type="CDD" id="cd00130">
    <property type="entry name" value="PAS"/>
    <property type="match status" value="1"/>
</dbReference>
<evidence type="ECO:0000256" key="2">
    <source>
        <dbReference type="ARBA" id="ARBA00012438"/>
    </source>
</evidence>
<dbReference type="FunFam" id="3.30.565.10:FF:000010">
    <property type="entry name" value="Sensor histidine kinase RcsC"/>
    <property type="match status" value="1"/>
</dbReference>
<reference evidence="17 18" key="1">
    <citation type="submission" date="2018-08" db="EMBL/GenBank/DDBJ databases">
        <title>Thalassotalea euphylliae genome.</title>
        <authorList>
            <person name="Summers S."/>
            <person name="Rice S.A."/>
            <person name="Freckelton M.L."/>
            <person name="Nedved B.T."/>
            <person name="Hadfield M.G."/>
        </authorList>
    </citation>
    <scope>NUCLEOTIDE SEQUENCE [LARGE SCALE GENOMIC DNA]</scope>
    <source>
        <strain evidence="17 18">H1</strain>
    </source>
</reference>
<dbReference type="InterPro" id="IPR004358">
    <property type="entry name" value="Sig_transdc_His_kin-like_C"/>
</dbReference>
<evidence type="ECO:0000313" key="17">
    <source>
        <dbReference type="EMBL" id="REL28246.1"/>
    </source>
</evidence>
<feature type="domain" description="PAS" evidence="16">
    <location>
        <begin position="456"/>
        <end position="509"/>
    </location>
</feature>
<dbReference type="Gene3D" id="1.10.287.130">
    <property type="match status" value="1"/>
</dbReference>
<evidence type="ECO:0000256" key="9">
    <source>
        <dbReference type="ARBA" id="ARBA00064003"/>
    </source>
</evidence>
<comment type="subunit">
    <text evidence="9">At low DSF concentrations, interacts with RpfF.</text>
</comment>
<keyword evidence="8" id="KW-0902">Two-component regulatory system</keyword>
<dbReference type="InterPro" id="IPR036097">
    <property type="entry name" value="HisK_dim/P_sf"/>
</dbReference>
<dbReference type="InterPro" id="IPR035965">
    <property type="entry name" value="PAS-like_dom_sf"/>
</dbReference>
<dbReference type="InterPro" id="IPR000014">
    <property type="entry name" value="PAS"/>
</dbReference>
<dbReference type="InterPro" id="IPR013767">
    <property type="entry name" value="PAS_fold"/>
</dbReference>
<dbReference type="SMART" id="SM00387">
    <property type="entry name" value="HATPase_c"/>
    <property type="match status" value="1"/>
</dbReference>
<dbReference type="GO" id="GO:0005524">
    <property type="term" value="F:ATP binding"/>
    <property type="evidence" value="ECO:0007669"/>
    <property type="project" value="UniProtKB-KW"/>
</dbReference>
<dbReference type="EC" id="2.7.13.3" evidence="2"/>
<evidence type="ECO:0000256" key="7">
    <source>
        <dbReference type="ARBA" id="ARBA00022840"/>
    </source>
</evidence>
<feature type="transmembrane region" description="Helical" evidence="13">
    <location>
        <begin position="21"/>
        <end position="42"/>
    </location>
</feature>
<keyword evidence="4" id="KW-0808">Transferase</keyword>
<dbReference type="PROSITE" id="PS50112">
    <property type="entry name" value="PAS"/>
    <property type="match status" value="1"/>
</dbReference>
<dbReference type="SMART" id="SM00388">
    <property type="entry name" value="HisKA"/>
    <property type="match status" value="1"/>
</dbReference>
<keyword evidence="13" id="KW-0812">Transmembrane</keyword>
<dbReference type="Pfam" id="PF02518">
    <property type="entry name" value="HATPase_c"/>
    <property type="match status" value="1"/>
</dbReference>
<evidence type="ECO:0000256" key="4">
    <source>
        <dbReference type="ARBA" id="ARBA00022679"/>
    </source>
</evidence>
<dbReference type="Pfam" id="PF00072">
    <property type="entry name" value="Response_reg"/>
    <property type="match status" value="1"/>
</dbReference>
<dbReference type="InterPro" id="IPR036890">
    <property type="entry name" value="HATPase_C_sf"/>
</dbReference>
<dbReference type="GO" id="GO:0000155">
    <property type="term" value="F:phosphorelay sensor kinase activity"/>
    <property type="evidence" value="ECO:0007669"/>
    <property type="project" value="InterPro"/>
</dbReference>
<dbReference type="SUPFAM" id="SSF47384">
    <property type="entry name" value="Homodimeric domain of signal transducing histidine kinase"/>
    <property type="match status" value="1"/>
</dbReference>
<evidence type="ECO:0000256" key="11">
    <source>
        <dbReference type="PROSITE-ProRule" id="PRU00169"/>
    </source>
</evidence>
<evidence type="ECO:0000256" key="3">
    <source>
        <dbReference type="ARBA" id="ARBA00022553"/>
    </source>
</evidence>
<dbReference type="InterPro" id="IPR005467">
    <property type="entry name" value="His_kinase_dom"/>
</dbReference>
<dbReference type="EMBL" id="QUOU01000001">
    <property type="protein sequence ID" value="REL28246.1"/>
    <property type="molecule type" value="Genomic_DNA"/>
</dbReference>
<dbReference type="CDD" id="cd00082">
    <property type="entry name" value="HisKA"/>
    <property type="match status" value="1"/>
</dbReference>
<accession>A0A3E0TU89</accession>
<evidence type="ECO:0000256" key="12">
    <source>
        <dbReference type="SAM" id="MobiDB-lite"/>
    </source>
</evidence>
<evidence type="ECO:0000259" key="15">
    <source>
        <dbReference type="PROSITE" id="PS50110"/>
    </source>
</evidence>